<dbReference type="GO" id="GO:0005829">
    <property type="term" value="C:cytosol"/>
    <property type="evidence" value="ECO:0007669"/>
    <property type="project" value="TreeGrafter"/>
</dbReference>
<sequence length="216" mass="22968">MIAVVFALEYESAVYRARSKPQLLVDSWVLGAMGVRCVPPFEAKLSRVSPDIVISAGFAGGLTPATRVGDLVIGQNYTDPGLLEKLGRLPGWRLGDLYTADAIVEASADKLRLGASTGAMIADLETAHLAEVCLKRGIPFVSVRCISDAADDDMPVPADVLMNPVTGRPEPLALFRHLVSKPSCVPAFNTLLRNAKAAQSNLAKGLDQVVSTLLRS</sequence>
<dbReference type="GO" id="GO:0019284">
    <property type="term" value="P:L-methionine salvage from S-adenosylmethionine"/>
    <property type="evidence" value="ECO:0007669"/>
    <property type="project" value="TreeGrafter"/>
</dbReference>
<organism evidence="2 3">
    <name type="scientific">Terrimicrobium sacchariphilum</name>
    <dbReference type="NCBI Taxonomy" id="690879"/>
    <lineage>
        <taxon>Bacteria</taxon>
        <taxon>Pseudomonadati</taxon>
        <taxon>Verrucomicrobiota</taxon>
        <taxon>Terrimicrobiia</taxon>
        <taxon>Terrimicrobiales</taxon>
        <taxon>Terrimicrobiaceae</taxon>
        <taxon>Terrimicrobium</taxon>
    </lineage>
</organism>
<name>A0A146G8D3_TERSA</name>
<gene>
    <name evidence="2" type="ORF">TSACC_22387</name>
</gene>
<dbReference type="SUPFAM" id="SSF53167">
    <property type="entry name" value="Purine and uridine phosphorylases"/>
    <property type="match status" value="1"/>
</dbReference>
<dbReference type="RefSeq" id="WP_075079641.1">
    <property type="nucleotide sequence ID" value="NZ_BDCO01000002.1"/>
</dbReference>
<dbReference type="InParanoid" id="A0A146G8D3"/>
<evidence type="ECO:0000313" key="3">
    <source>
        <dbReference type="Proteomes" id="UP000076023"/>
    </source>
</evidence>
<proteinExistence type="predicted"/>
<reference evidence="3" key="1">
    <citation type="journal article" date="2017" name="Genome Announc.">
        <title>Draft Genome Sequence of Terrimicrobium sacchariphilum NM-5T, a Facultative Anaerobic Soil Bacterium of the Class Spartobacteria.</title>
        <authorList>
            <person name="Qiu Y.L."/>
            <person name="Tourlousse D.M."/>
            <person name="Matsuura N."/>
            <person name="Ohashi A."/>
            <person name="Sekiguchi Y."/>
        </authorList>
    </citation>
    <scope>NUCLEOTIDE SEQUENCE [LARGE SCALE GENOMIC DNA]</scope>
    <source>
        <strain evidence="3">NM-5</strain>
    </source>
</reference>
<dbReference type="GO" id="GO:0009116">
    <property type="term" value="P:nucleoside metabolic process"/>
    <property type="evidence" value="ECO:0007669"/>
    <property type="project" value="InterPro"/>
</dbReference>
<evidence type="ECO:0000259" key="1">
    <source>
        <dbReference type="Pfam" id="PF01048"/>
    </source>
</evidence>
<dbReference type="InterPro" id="IPR000845">
    <property type="entry name" value="Nucleoside_phosphorylase_d"/>
</dbReference>
<dbReference type="GO" id="GO:0008782">
    <property type="term" value="F:adenosylhomocysteine nucleosidase activity"/>
    <property type="evidence" value="ECO:0007669"/>
    <property type="project" value="TreeGrafter"/>
</dbReference>
<dbReference type="OrthoDB" id="187637at2"/>
<dbReference type="PANTHER" id="PTHR46832">
    <property type="entry name" value="5'-METHYLTHIOADENOSINE/S-ADENOSYLHOMOCYSTEINE NUCLEOSIDASE"/>
    <property type="match status" value="1"/>
</dbReference>
<comment type="caution">
    <text evidence="2">The sequence shown here is derived from an EMBL/GenBank/DDBJ whole genome shotgun (WGS) entry which is preliminary data.</text>
</comment>
<keyword evidence="3" id="KW-1185">Reference proteome</keyword>
<feature type="domain" description="Nucleoside phosphorylase" evidence="1">
    <location>
        <begin position="97"/>
        <end position="154"/>
    </location>
</feature>
<dbReference type="AlphaFoldDB" id="A0A146G8D3"/>
<accession>A0A146G8D3</accession>
<dbReference type="PANTHER" id="PTHR46832:SF1">
    <property type="entry name" value="5'-METHYLTHIOADENOSINE_S-ADENOSYLHOMOCYSTEINE NUCLEOSIDASE"/>
    <property type="match status" value="1"/>
</dbReference>
<dbReference type="Proteomes" id="UP000076023">
    <property type="component" value="Unassembled WGS sequence"/>
</dbReference>
<dbReference type="STRING" id="690879.TSACC_22387"/>
<protein>
    <submittedName>
        <fullName evidence="2">Adenosylhomocysteine nucleosidase</fullName>
    </submittedName>
</protein>
<dbReference type="GO" id="GO:0008930">
    <property type="term" value="F:methylthioadenosine nucleosidase activity"/>
    <property type="evidence" value="ECO:0007669"/>
    <property type="project" value="TreeGrafter"/>
</dbReference>
<dbReference type="EMBL" id="BDCO01000002">
    <property type="protein sequence ID" value="GAT33965.1"/>
    <property type="molecule type" value="Genomic_DNA"/>
</dbReference>
<dbReference type="Pfam" id="PF01048">
    <property type="entry name" value="PNP_UDP_1"/>
    <property type="match status" value="1"/>
</dbReference>
<evidence type="ECO:0000313" key="2">
    <source>
        <dbReference type="EMBL" id="GAT33965.1"/>
    </source>
</evidence>
<dbReference type="InterPro" id="IPR035994">
    <property type="entry name" value="Nucleoside_phosphorylase_sf"/>
</dbReference>
<dbReference type="Gene3D" id="3.40.50.1580">
    <property type="entry name" value="Nucleoside phosphorylase domain"/>
    <property type="match status" value="2"/>
</dbReference>